<dbReference type="SUPFAM" id="SSF46785">
    <property type="entry name" value="Winged helix' DNA-binding domain"/>
    <property type="match status" value="1"/>
</dbReference>
<dbReference type="InterPro" id="IPR040260">
    <property type="entry name" value="RFA2-like"/>
</dbReference>
<dbReference type="InterPro" id="IPR012340">
    <property type="entry name" value="NA-bd_OB-fold"/>
</dbReference>
<keyword evidence="3" id="KW-0235">DNA replication</keyword>
<keyword evidence="4" id="KW-0238">DNA-binding</keyword>
<evidence type="ECO:0000256" key="2">
    <source>
        <dbReference type="ARBA" id="ARBA00007815"/>
    </source>
</evidence>
<dbReference type="GO" id="GO:0006260">
    <property type="term" value="P:DNA replication"/>
    <property type="evidence" value="ECO:0007669"/>
    <property type="project" value="UniProtKB-KW"/>
</dbReference>
<dbReference type="GO" id="GO:0006289">
    <property type="term" value="P:nucleotide-excision repair"/>
    <property type="evidence" value="ECO:0007669"/>
    <property type="project" value="TreeGrafter"/>
</dbReference>
<dbReference type="Gene3D" id="1.10.10.10">
    <property type="entry name" value="Winged helix-like DNA-binding domain superfamily/Winged helix DNA-binding domain"/>
    <property type="match status" value="1"/>
</dbReference>
<sequence>MSLAASSPAHSRAVKATEGGCDATTRTKSNGTYHLTCSFKKDFQNQTLRPVTIKQILDAEETYSDAKFTIDNEPTSQVTIVGQVLRASPGTTIVTYRVDDGTGQIDVQRWIPPDKQDQPFETFEADSFIRVHGIIKASSNRRALNADSIRQVTDFNEVNYHMLEATYVHLQLTRGPAGQNGAAGDGDSMFVDGGGYSNTAPGSGNAGLVSNKLSGCSAGAKKMFNLMNNTPGGNEGMNLHMITSPLGMSSREVLAAADELLGQGLVYTTVDDETWAILEY</sequence>
<dbReference type="Proteomes" id="UP000028524">
    <property type="component" value="Unassembled WGS sequence"/>
</dbReference>
<evidence type="ECO:0000256" key="1">
    <source>
        <dbReference type="ARBA" id="ARBA00004123"/>
    </source>
</evidence>
<dbReference type="GO" id="GO:0003697">
    <property type="term" value="F:single-stranded DNA binding"/>
    <property type="evidence" value="ECO:0007669"/>
    <property type="project" value="TreeGrafter"/>
</dbReference>
<dbReference type="InterPro" id="IPR036390">
    <property type="entry name" value="WH_DNA-bd_sf"/>
</dbReference>
<dbReference type="InterPro" id="IPR004365">
    <property type="entry name" value="NA-bd_OB_tRNA"/>
</dbReference>
<evidence type="ECO:0000256" key="6">
    <source>
        <dbReference type="SAM" id="MobiDB-lite"/>
    </source>
</evidence>
<evidence type="ECO:0000256" key="4">
    <source>
        <dbReference type="ARBA" id="ARBA00023125"/>
    </source>
</evidence>
<dbReference type="Pfam" id="PF01336">
    <property type="entry name" value="tRNA_anti-codon"/>
    <property type="match status" value="1"/>
</dbReference>
<comment type="similarity">
    <text evidence="2">Belongs to the replication factor A protein 2 family.</text>
</comment>
<protein>
    <recommendedName>
        <fullName evidence="11">Replication protein A C-terminal domain-containing protein</fullName>
    </recommendedName>
</protein>
<keyword evidence="5" id="KW-0539">Nucleus</keyword>
<dbReference type="InParanoid" id="A0A084QUQ4"/>
<dbReference type="PANTHER" id="PTHR13989">
    <property type="entry name" value="REPLICATION PROTEIN A-RELATED"/>
    <property type="match status" value="1"/>
</dbReference>
<dbReference type="InterPro" id="IPR036388">
    <property type="entry name" value="WH-like_DNA-bd_sf"/>
</dbReference>
<dbReference type="STRING" id="1283841.A0A084QUQ4"/>
<evidence type="ECO:0000256" key="5">
    <source>
        <dbReference type="ARBA" id="ARBA00023242"/>
    </source>
</evidence>
<dbReference type="InterPro" id="IPR014646">
    <property type="entry name" value="Rfa2/RPA32"/>
</dbReference>
<accession>A0A084QUQ4</accession>
<dbReference type="Pfam" id="PF08784">
    <property type="entry name" value="RPA_C"/>
    <property type="match status" value="1"/>
</dbReference>
<evidence type="ECO:0000256" key="3">
    <source>
        <dbReference type="ARBA" id="ARBA00022705"/>
    </source>
</evidence>
<dbReference type="PIRSF" id="PIRSF036949">
    <property type="entry name" value="RPA32"/>
    <property type="match status" value="1"/>
</dbReference>
<dbReference type="InterPro" id="IPR014892">
    <property type="entry name" value="RPA_C"/>
</dbReference>
<evidence type="ECO:0000259" key="7">
    <source>
        <dbReference type="Pfam" id="PF01336"/>
    </source>
</evidence>
<dbReference type="HOGENOM" id="CLU_051033_0_1_1"/>
<reference evidence="9 10" key="1">
    <citation type="journal article" date="2014" name="BMC Genomics">
        <title>Comparative genome sequencing reveals chemotype-specific gene clusters in the toxigenic black mold Stachybotrys.</title>
        <authorList>
            <person name="Semeiks J."/>
            <person name="Borek D."/>
            <person name="Otwinowski Z."/>
            <person name="Grishin N.V."/>
        </authorList>
    </citation>
    <scope>NUCLEOTIDE SEQUENCE [LARGE SCALE GENOMIC DNA]</scope>
    <source>
        <strain evidence="9 10">IBT 40285</strain>
    </source>
</reference>
<comment type="subcellular location">
    <subcellularLocation>
        <location evidence="1">Nucleus</location>
    </subcellularLocation>
</comment>
<feature type="domain" description="OB" evidence="7">
    <location>
        <begin position="78"/>
        <end position="150"/>
    </location>
</feature>
<feature type="region of interest" description="Disordered" evidence="6">
    <location>
        <begin position="1"/>
        <end position="27"/>
    </location>
</feature>
<evidence type="ECO:0000313" key="9">
    <source>
        <dbReference type="EMBL" id="KFA67689.1"/>
    </source>
</evidence>
<evidence type="ECO:0000313" key="10">
    <source>
        <dbReference type="Proteomes" id="UP000028524"/>
    </source>
</evidence>
<dbReference type="OrthoDB" id="25571at2759"/>
<proteinExistence type="inferred from homology"/>
<name>A0A084QUQ4_STAC4</name>
<dbReference type="PANTHER" id="PTHR13989:SF16">
    <property type="entry name" value="REPLICATION PROTEIN A2"/>
    <property type="match status" value="1"/>
</dbReference>
<dbReference type="Gene3D" id="2.40.50.140">
    <property type="entry name" value="Nucleic acid-binding proteins"/>
    <property type="match status" value="1"/>
</dbReference>
<dbReference type="EMBL" id="KL660108">
    <property type="protein sequence ID" value="KFA67689.1"/>
    <property type="molecule type" value="Genomic_DNA"/>
</dbReference>
<dbReference type="CDD" id="cd04478">
    <property type="entry name" value="RPA2_DBD_D"/>
    <property type="match status" value="1"/>
</dbReference>
<dbReference type="FunCoup" id="A0A084QUQ4">
    <property type="interactions" value="841"/>
</dbReference>
<keyword evidence="10" id="KW-1185">Reference proteome</keyword>
<evidence type="ECO:0000259" key="8">
    <source>
        <dbReference type="Pfam" id="PF08784"/>
    </source>
</evidence>
<dbReference type="OMA" id="SFGNKRY"/>
<dbReference type="GO" id="GO:0000724">
    <property type="term" value="P:double-strand break repair via homologous recombination"/>
    <property type="evidence" value="ECO:0007669"/>
    <property type="project" value="TreeGrafter"/>
</dbReference>
<dbReference type="SUPFAM" id="SSF50249">
    <property type="entry name" value="Nucleic acid-binding proteins"/>
    <property type="match status" value="1"/>
</dbReference>
<evidence type="ECO:0008006" key="11">
    <source>
        <dbReference type="Google" id="ProtNLM"/>
    </source>
</evidence>
<organism evidence="9 10">
    <name type="scientific">Stachybotrys chlorohalonatus (strain IBT 40285)</name>
    <dbReference type="NCBI Taxonomy" id="1283841"/>
    <lineage>
        <taxon>Eukaryota</taxon>
        <taxon>Fungi</taxon>
        <taxon>Dikarya</taxon>
        <taxon>Ascomycota</taxon>
        <taxon>Pezizomycotina</taxon>
        <taxon>Sordariomycetes</taxon>
        <taxon>Hypocreomycetidae</taxon>
        <taxon>Hypocreales</taxon>
        <taxon>Stachybotryaceae</taxon>
        <taxon>Stachybotrys</taxon>
    </lineage>
</organism>
<dbReference type="AlphaFoldDB" id="A0A084QUQ4"/>
<gene>
    <name evidence="9" type="ORF">S40285_00911</name>
</gene>
<dbReference type="GO" id="GO:0005662">
    <property type="term" value="C:DNA replication factor A complex"/>
    <property type="evidence" value="ECO:0007669"/>
    <property type="project" value="TreeGrafter"/>
</dbReference>
<dbReference type="GO" id="GO:0035861">
    <property type="term" value="C:site of double-strand break"/>
    <property type="evidence" value="ECO:0007669"/>
    <property type="project" value="TreeGrafter"/>
</dbReference>
<dbReference type="GO" id="GO:0000781">
    <property type="term" value="C:chromosome, telomeric region"/>
    <property type="evidence" value="ECO:0007669"/>
    <property type="project" value="TreeGrafter"/>
</dbReference>
<feature type="domain" description="Replication protein A C-terminal" evidence="8">
    <location>
        <begin position="169"/>
        <end position="273"/>
    </location>
</feature>